<keyword evidence="3" id="KW-1185">Reference proteome</keyword>
<name>A0ABN0YKM6_9ACTN</name>
<comment type="caution">
    <text evidence="2">The sequence shown here is derived from an EMBL/GenBank/DDBJ whole genome shotgun (WGS) entry which is preliminary data.</text>
</comment>
<evidence type="ECO:0008006" key="4">
    <source>
        <dbReference type="Google" id="ProtNLM"/>
    </source>
</evidence>
<sequence length="349" mass="38428">MPQDLEFGIPFPARVSPHVAHAEAHTARWAAAHRLAGTTALRALFTMALADCTGRMLPDADAAGLALGHDVLCWMALWDDQFTGPAGADPDEAERRCRALREVVTRLPAPTAPAGAPPLVAAWLDLWHRISGRMSPAWQARAARNWHGWIAGPIHESARRRAGGSLDLDDYLRIRRVTIAAQIWLDIGESTGGYELPDALRDSPAVQAMRTVTTDVCVFANDICSVEIEEAHGDTENGLLVLERTTGLDRAGAVRALISRIHRQVAFFQYLEQRLPECCVPATDHDGLRAHVATMKALMHAADAWDRATVRYRPHDNPHLSAYRQWLHVTATATGHPQQLRTPPERQAP</sequence>
<evidence type="ECO:0000313" key="3">
    <source>
        <dbReference type="Proteomes" id="UP001500879"/>
    </source>
</evidence>
<accession>A0ABN0YKM6</accession>
<dbReference type="Pfam" id="PF19086">
    <property type="entry name" value="Terpene_syn_C_2"/>
    <property type="match status" value="1"/>
</dbReference>
<evidence type="ECO:0000256" key="1">
    <source>
        <dbReference type="ARBA" id="ARBA00023239"/>
    </source>
</evidence>
<dbReference type="SFLD" id="SFLDG01020">
    <property type="entry name" value="Terpene_Cyclase_Like_2"/>
    <property type="match status" value="1"/>
</dbReference>
<reference evidence="2 3" key="1">
    <citation type="journal article" date="2019" name="Int. J. Syst. Evol. Microbiol.">
        <title>The Global Catalogue of Microorganisms (GCM) 10K type strain sequencing project: providing services to taxonomists for standard genome sequencing and annotation.</title>
        <authorList>
            <consortium name="The Broad Institute Genomics Platform"/>
            <consortium name="The Broad Institute Genome Sequencing Center for Infectious Disease"/>
            <person name="Wu L."/>
            <person name="Ma J."/>
        </authorList>
    </citation>
    <scope>NUCLEOTIDE SEQUENCE [LARGE SCALE GENOMIC DNA]</scope>
    <source>
        <strain evidence="2 3">JCM 4788</strain>
    </source>
</reference>
<dbReference type="SFLD" id="SFLDS00005">
    <property type="entry name" value="Isoprenoid_Synthase_Type_I"/>
    <property type="match status" value="1"/>
</dbReference>
<dbReference type="SUPFAM" id="SSF48576">
    <property type="entry name" value="Terpenoid synthases"/>
    <property type="match status" value="1"/>
</dbReference>
<dbReference type="InterPro" id="IPR008949">
    <property type="entry name" value="Isoprenoid_synthase_dom_sf"/>
</dbReference>
<keyword evidence="1" id="KW-0456">Lyase</keyword>
<dbReference type="RefSeq" id="WP_344022172.1">
    <property type="nucleotide sequence ID" value="NZ_BAAABX010000019.1"/>
</dbReference>
<evidence type="ECO:0000313" key="2">
    <source>
        <dbReference type="EMBL" id="GAA0398757.1"/>
    </source>
</evidence>
<dbReference type="Proteomes" id="UP001500879">
    <property type="component" value="Unassembled WGS sequence"/>
</dbReference>
<dbReference type="EMBL" id="BAAABX010000019">
    <property type="protein sequence ID" value="GAA0398757.1"/>
    <property type="molecule type" value="Genomic_DNA"/>
</dbReference>
<organism evidence="2 3">
    <name type="scientific">Streptomyces luteireticuli</name>
    <dbReference type="NCBI Taxonomy" id="173858"/>
    <lineage>
        <taxon>Bacteria</taxon>
        <taxon>Bacillati</taxon>
        <taxon>Actinomycetota</taxon>
        <taxon>Actinomycetes</taxon>
        <taxon>Kitasatosporales</taxon>
        <taxon>Streptomycetaceae</taxon>
        <taxon>Streptomyces</taxon>
    </lineage>
</organism>
<dbReference type="Gene3D" id="1.10.600.10">
    <property type="entry name" value="Farnesyl Diphosphate Synthase"/>
    <property type="match status" value="1"/>
</dbReference>
<dbReference type="InterPro" id="IPR034686">
    <property type="entry name" value="Terpene_cyclase-like_2"/>
</dbReference>
<protein>
    <recommendedName>
        <fullName evidence="4">Terpene synthase</fullName>
    </recommendedName>
</protein>
<proteinExistence type="predicted"/>
<gene>
    <name evidence="2" type="ORF">GCM10010357_19840</name>
</gene>